<name>A0A167SZQ0_9AGAM</name>
<dbReference type="AlphaFoldDB" id="A0A167SZQ0"/>
<dbReference type="Gene3D" id="1.20.1280.50">
    <property type="match status" value="1"/>
</dbReference>
<evidence type="ECO:0000313" key="1">
    <source>
        <dbReference type="EMBL" id="KZP02411.1"/>
    </source>
</evidence>
<proteinExistence type="predicted"/>
<dbReference type="OrthoDB" id="2269034at2759"/>
<accession>A0A167SZQ0</accession>
<reference evidence="1" key="1">
    <citation type="journal article" date="2016" name="Mol. Biol. Evol.">
        <title>Comparative Genomics of Early-Diverging Mushroom-Forming Fungi Provides Insights into the Origins of Lignocellulose Decay Capabilities.</title>
        <authorList>
            <person name="Nagy L.G."/>
            <person name="Riley R."/>
            <person name="Tritt A."/>
            <person name="Adam C."/>
            <person name="Daum C."/>
            <person name="Floudas D."/>
            <person name="Sun H."/>
            <person name="Yadav J.S."/>
            <person name="Pangilinan J."/>
            <person name="Larsson K.H."/>
            <person name="Matsuura K."/>
            <person name="Barry K."/>
            <person name="Labutti K."/>
            <person name="Kuo R."/>
            <person name="Ohm R.A."/>
            <person name="Bhattacharya S.S."/>
            <person name="Shirouzu T."/>
            <person name="Yoshinaga Y."/>
            <person name="Martin F.M."/>
            <person name="Grigoriev I.V."/>
            <person name="Hibbett D.S."/>
        </authorList>
    </citation>
    <scope>NUCLEOTIDE SEQUENCE [LARGE SCALE GENOMIC DNA]</scope>
    <source>
        <strain evidence="1">CBS 109695</strain>
    </source>
</reference>
<dbReference type="EMBL" id="KV418592">
    <property type="protein sequence ID" value="KZP02411.1"/>
    <property type="molecule type" value="Genomic_DNA"/>
</dbReference>
<gene>
    <name evidence="1" type="ORF">FIBSPDRAFT_1055892</name>
</gene>
<dbReference type="STRING" id="436010.A0A167SZQ0"/>
<sequence>MADTNVTTGTVCYHCNQSLTRPDINIRTSPIHTMFGCGGLAPSQAILVNEVVTATLVDISELDREISRFRAAIEELELKRTALQSFANTQKFLLNPISRLPAEVLSHIFQLCVVVSWTDPDIRRDGHYYADRKTPMAISSVSRPWRDVALSTPRLWSEFSLVLRPKDAKQHIALASMWLSRSGNSPLSIHLESHKNIRDPMRKVLEVFAVKSTRWRNIHFKLPLPMLACMSFIKSRLPTLEMLELEAWDEDILPLSYIDIFAHAPRLHTFFALDNVTKSTLVLPWNLIQVIKVNSEISLSSAIDLLELTPNIKSCELRVHRYDREPMPAHAIVQLPALRSLSVKFFTRNSTPYALFHTLCMPNIHKLSLDRTVSSYMTDAETSADHWLAGKEMVQILKAMPQLQVLEVRDYPPRFISDDFLEAFSQLSPSGTPILCPNLQTICFRYFPSIDLVPFALVLHARGSSDTQKGLHTVTLVYTSGQETALNNLRTSAEWSSLRDSNIDLQVRDEMTHAEWA</sequence>
<organism evidence="1">
    <name type="scientific">Athelia psychrophila</name>
    <dbReference type="NCBI Taxonomy" id="1759441"/>
    <lineage>
        <taxon>Eukaryota</taxon>
        <taxon>Fungi</taxon>
        <taxon>Dikarya</taxon>
        <taxon>Basidiomycota</taxon>
        <taxon>Agaricomycotina</taxon>
        <taxon>Agaricomycetes</taxon>
        <taxon>Agaricomycetidae</taxon>
        <taxon>Atheliales</taxon>
        <taxon>Atheliaceae</taxon>
        <taxon>Athelia</taxon>
    </lineage>
</organism>
<dbReference type="InterPro" id="IPR032675">
    <property type="entry name" value="LRR_dom_sf"/>
</dbReference>
<protein>
    <submittedName>
        <fullName evidence="1">Uncharacterized protein</fullName>
    </submittedName>
</protein>
<dbReference type="Gene3D" id="3.80.10.10">
    <property type="entry name" value="Ribonuclease Inhibitor"/>
    <property type="match status" value="1"/>
</dbReference>